<sequence length="329" mass="37322">MFSKFDYFKGPTTTEQLESQTESVEEVKQSQELQAQPPVVDSQEQPQVVEEEKIVSLAQELAAPVAESQPVVESEELKNSEEGIVEKLASLAQDLFSAPSEELQQTPVLIEETRSESEVRRTYLVGNDVVIEAVGCPLFQPDDILLRKDEILNKYKINDEQFELCRDFFNEKRDGTNLNNSILRVLMREALKVRSQVKANEQDVDRALEAVDENKDDKITFDEFVQLLLLFFSSKNNVENRVSNILKAKLNSETLSANDAVEFANFLNKFYGRQDNSEEFKDGLDVTDFLKDILPSLGTLAYVQPEPEVTEEKVENVEVAGEEVAKEEN</sequence>
<dbReference type="OrthoDB" id="10582844at2759"/>
<keyword evidence="5" id="KW-1185">Reference proteome</keyword>
<feature type="region of interest" description="Disordered" evidence="2">
    <location>
        <begin position="1"/>
        <end position="47"/>
    </location>
</feature>
<organism evidence="4 5">
    <name type="scientific">Brachionus calyciflorus</name>
    <dbReference type="NCBI Taxonomy" id="104777"/>
    <lineage>
        <taxon>Eukaryota</taxon>
        <taxon>Metazoa</taxon>
        <taxon>Spiralia</taxon>
        <taxon>Gnathifera</taxon>
        <taxon>Rotifera</taxon>
        <taxon>Eurotatoria</taxon>
        <taxon>Monogononta</taxon>
        <taxon>Pseudotrocha</taxon>
        <taxon>Ploima</taxon>
        <taxon>Brachionidae</taxon>
        <taxon>Brachionus</taxon>
    </lineage>
</organism>
<dbReference type="InterPro" id="IPR018247">
    <property type="entry name" value="EF_Hand_1_Ca_BS"/>
</dbReference>
<dbReference type="InterPro" id="IPR002048">
    <property type="entry name" value="EF_hand_dom"/>
</dbReference>
<evidence type="ECO:0000256" key="1">
    <source>
        <dbReference type="ARBA" id="ARBA00022837"/>
    </source>
</evidence>
<dbReference type="GO" id="GO:0005509">
    <property type="term" value="F:calcium ion binding"/>
    <property type="evidence" value="ECO:0007669"/>
    <property type="project" value="InterPro"/>
</dbReference>
<dbReference type="PROSITE" id="PS50222">
    <property type="entry name" value="EF_HAND_2"/>
    <property type="match status" value="1"/>
</dbReference>
<feature type="domain" description="EF-hand" evidence="3">
    <location>
        <begin position="199"/>
        <end position="234"/>
    </location>
</feature>
<evidence type="ECO:0000313" key="5">
    <source>
        <dbReference type="Proteomes" id="UP000663879"/>
    </source>
</evidence>
<accession>A0A814Q2R9</accession>
<protein>
    <recommendedName>
        <fullName evidence="3">EF-hand domain-containing protein</fullName>
    </recommendedName>
</protein>
<proteinExistence type="predicted"/>
<evidence type="ECO:0000259" key="3">
    <source>
        <dbReference type="PROSITE" id="PS50222"/>
    </source>
</evidence>
<keyword evidence="1" id="KW-0106">Calcium</keyword>
<dbReference type="PROSITE" id="PS00018">
    <property type="entry name" value="EF_HAND_1"/>
    <property type="match status" value="1"/>
</dbReference>
<evidence type="ECO:0000313" key="4">
    <source>
        <dbReference type="EMBL" id="CAF1114477.1"/>
    </source>
</evidence>
<comment type="caution">
    <text evidence="4">The sequence shown here is derived from an EMBL/GenBank/DDBJ whole genome shotgun (WGS) entry which is preliminary data.</text>
</comment>
<dbReference type="EMBL" id="CAJNOC010008369">
    <property type="protein sequence ID" value="CAF1114477.1"/>
    <property type="molecule type" value="Genomic_DNA"/>
</dbReference>
<dbReference type="Gene3D" id="1.10.238.10">
    <property type="entry name" value="EF-hand"/>
    <property type="match status" value="1"/>
</dbReference>
<reference evidence="4" key="1">
    <citation type="submission" date="2021-02" db="EMBL/GenBank/DDBJ databases">
        <authorList>
            <person name="Nowell W R."/>
        </authorList>
    </citation>
    <scope>NUCLEOTIDE SEQUENCE</scope>
    <source>
        <strain evidence="4">Ploen Becks lab</strain>
    </source>
</reference>
<gene>
    <name evidence="4" type="ORF">OXX778_LOCUS21769</name>
</gene>
<evidence type="ECO:0000256" key="2">
    <source>
        <dbReference type="SAM" id="MobiDB-lite"/>
    </source>
</evidence>
<dbReference type="SUPFAM" id="SSF47473">
    <property type="entry name" value="EF-hand"/>
    <property type="match status" value="1"/>
</dbReference>
<dbReference type="Proteomes" id="UP000663879">
    <property type="component" value="Unassembled WGS sequence"/>
</dbReference>
<feature type="compositionally biased region" description="Low complexity" evidence="2">
    <location>
        <begin position="12"/>
        <end position="22"/>
    </location>
</feature>
<dbReference type="InterPro" id="IPR011992">
    <property type="entry name" value="EF-hand-dom_pair"/>
</dbReference>
<name>A0A814Q2R9_9BILA</name>
<dbReference type="AlphaFoldDB" id="A0A814Q2R9"/>